<dbReference type="EMBL" id="JAUEDM010000003">
    <property type="protein sequence ID" value="KAK3323031.1"/>
    <property type="molecule type" value="Genomic_DNA"/>
</dbReference>
<dbReference type="Proteomes" id="UP001283341">
    <property type="component" value="Unassembled WGS sequence"/>
</dbReference>
<keyword evidence="1" id="KW-0732">Signal</keyword>
<keyword evidence="3" id="KW-1185">Reference proteome</keyword>
<feature type="chain" id="PRO_5042268242" evidence="1">
    <location>
        <begin position="19"/>
        <end position="189"/>
    </location>
</feature>
<reference evidence="2" key="2">
    <citation type="submission" date="2023-06" db="EMBL/GenBank/DDBJ databases">
        <authorList>
            <consortium name="Lawrence Berkeley National Laboratory"/>
            <person name="Haridas S."/>
            <person name="Hensen N."/>
            <person name="Bonometti L."/>
            <person name="Westerberg I."/>
            <person name="Brannstrom I.O."/>
            <person name="Guillou S."/>
            <person name="Cros-Aarteil S."/>
            <person name="Calhoun S."/>
            <person name="Kuo A."/>
            <person name="Mondo S."/>
            <person name="Pangilinan J."/>
            <person name="Riley R."/>
            <person name="Labutti K."/>
            <person name="Andreopoulos B."/>
            <person name="Lipzen A."/>
            <person name="Chen C."/>
            <person name="Yanf M."/>
            <person name="Daum C."/>
            <person name="Ng V."/>
            <person name="Clum A."/>
            <person name="Steindorff A."/>
            <person name="Ohm R."/>
            <person name="Martin F."/>
            <person name="Silar P."/>
            <person name="Natvig D."/>
            <person name="Lalanne C."/>
            <person name="Gautier V."/>
            <person name="Ament-Velasquez S.L."/>
            <person name="Kruys A."/>
            <person name="Hutchinson M.I."/>
            <person name="Powell A.J."/>
            <person name="Barry K."/>
            <person name="Miller A.N."/>
            <person name="Grigoriev I.V."/>
            <person name="Debuchy R."/>
            <person name="Gladieux P."/>
            <person name="Thoren M.H."/>
            <person name="Johannesson H."/>
        </authorList>
    </citation>
    <scope>NUCLEOTIDE SEQUENCE</scope>
    <source>
        <strain evidence="2">CBS 118394</strain>
    </source>
</reference>
<gene>
    <name evidence="2" type="ORF">B0H66DRAFT_621186</name>
</gene>
<evidence type="ECO:0000256" key="1">
    <source>
        <dbReference type="SAM" id="SignalP"/>
    </source>
</evidence>
<reference evidence="2" key="1">
    <citation type="journal article" date="2023" name="Mol. Phylogenet. Evol.">
        <title>Genome-scale phylogeny and comparative genomics of the fungal order Sordariales.</title>
        <authorList>
            <person name="Hensen N."/>
            <person name="Bonometti L."/>
            <person name="Westerberg I."/>
            <person name="Brannstrom I.O."/>
            <person name="Guillou S."/>
            <person name="Cros-Aarteil S."/>
            <person name="Calhoun S."/>
            <person name="Haridas S."/>
            <person name="Kuo A."/>
            <person name="Mondo S."/>
            <person name="Pangilinan J."/>
            <person name="Riley R."/>
            <person name="LaButti K."/>
            <person name="Andreopoulos B."/>
            <person name="Lipzen A."/>
            <person name="Chen C."/>
            <person name="Yan M."/>
            <person name="Daum C."/>
            <person name="Ng V."/>
            <person name="Clum A."/>
            <person name="Steindorff A."/>
            <person name="Ohm R.A."/>
            <person name="Martin F."/>
            <person name="Silar P."/>
            <person name="Natvig D.O."/>
            <person name="Lalanne C."/>
            <person name="Gautier V."/>
            <person name="Ament-Velasquez S.L."/>
            <person name="Kruys A."/>
            <person name="Hutchinson M.I."/>
            <person name="Powell A.J."/>
            <person name="Barry K."/>
            <person name="Miller A.N."/>
            <person name="Grigoriev I.V."/>
            <person name="Debuchy R."/>
            <person name="Gladieux P."/>
            <person name="Hiltunen Thoren M."/>
            <person name="Johannesson H."/>
        </authorList>
    </citation>
    <scope>NUCLEOTIDE SEQUENCE</scope>
    <source>
        <strain evidence="2">CBS 118394</strain>
    </source>
</reference>
<accession>A0AAE0IEY2</accession>
<feature type="signal peptide" evidence="1">
    <location>
        <begin position="1"/>
        <end position="18"/>
    </location>
</feature>
<sequence>MHTSAILAPLTLAASAAAAAAAAAAGNFPEAVLAARAVATGPASCTASLESMITSFPTPADKEVDNFVETAVAYESVISAVRKNPKINDVDLLCTAIAAPVTPPASLATAYASYTEQYNSWQKSWDPVVSSIAPKCGDVGPVMQLLVAKDAQQCKKAVNDLIKNGAGNVVPRVAAAVVAVAGVVAVLAL</sequence>
<dbReference type="AlphaFoldDB" id="A0AAE0IEY2"/>
<comment type="caution">
    <text evidence="2">The sequence shown here is derived from an EMBL/GenBank/DDBJ whole genome shotgun (WGS) entry which is preliminary data.</text>
</comment>
<name>A0AAE0IEY2_9PEZI</name>
<proteinExistence type="predicted"/>
<evidence type="ECO:0000313" key="3">
    <source>
        <dbReference type="Proteomes" id="UP001283341"/>
    </source>
</evidence>
<organism evidence="2 3">
    <name type="scientific">Apodospora peruviana</name>
    <dbReference type="NCBI Taxonomy" id="516989"/>
    <lineage>
        <taxon>Eukaryota</taxon>
        <taxon>Fungi</taxon>
        <taxon>Dikarya</taxon>
        <taxon>Ascomycota</taxon>
        <taxon>Pezizomycotina</taxon>
        <taxon>Sordariomycetes</taxon>
        <taxon>Sordariomycetidae</taxon>
        <taxon>Sordariales</taxon>
        <taxon>Lasiosphaeriaceae</taxon>
        <taxon>Apodospora</taxon>
    </lineage>
</organism>
<evidence type="ECO:0000313" key="2">
    <source>
        <dbReference type="EMBL" id="KAK3323031.1"/>
    </source>
</evidence>
<protein>
    <submittedName>
        <fullName evidence="2">Uncharacterized protein</fullName>
    </submittedName>
</protein>